<dbReference type="InterPro" id="IPR002035">
    <property type="entry name" value="VWF_A"/>
</dbReference>
<name>A0A0P6VID1_9HYPH</name>
<evidence type="ECO:0000313" key="3">
    <source>
        <dbReference type="EMBL" id="KPL51829.1"/>
    </source>
</evidence>
<dbReference type="InterPro" id="IPR028087">
    <property type="entry name" value="Tad_N"/>
</dbReference>
<gene>
    <name evidence="3" type="ORF">ABB55_05955</name>
</gene>
<protein>
    <recommendedName>
        <fullName evidence="2">VWFA domain-containing protein</fullName>
    </recommendedName>
</protein>
<dbReference type="SUPFAM" id="SSF53300">
    <property type="entry name" value="vWA-like"/>
    <property type="match status" value="1"/>
</dbReference>
<dbReference type="Gene3D" id="3.40.50.410">
    <property type="entry name" value="von Willebrand factor, type A domain"/>
    <property type="match status" value="1"/>
</dbReference>
<reference evidence="3 4" key="1">
    <citation type="submission" date="2015-09" db="EMBL/GenBank/DDBJ databases">
        <authorList>
            <person name="Jackson K.R."/>
            <person name="Lunt B.L."/>
            <person name="Fisher J.N.B."/>
            <person name="Gardner A.V."/>
            <person name="Bailey M.E."/>
            <person name="Deus L.M."/>
            <person name="Earl A.S."/>
            <person name="Gibby P.D."/>
            <person name="Hartmann K.A."/>
            <person name="Liu J.E."/>
            <person name="Manci A.M."/>
            <person name="Nielsen D.A."/>
            <person name="Solomon M.B."/>
            <person name="Breakwell D.P."/>
            <person name="Burnett S.H."/>
            <person name="Grose J.H."/>
        </authorList>
    </citation>
    <scope>NUCLEOTIDE SEQUENCE [LARGE SCALE GENOMIC DNA]</scope>
    <source>
        <strain evidence="3 4">16</strain>
    </source>
</reference>
<dbReference type="EMBL" id="LJYW01000001">
    <property type="protein sequence ID" value="KPL51829.1"/>
    <property type="molecule type" value="Genomic_DNA"/>
</dbReference>
<dbReference type="RefSeq" id="WP_054357992.1">
    <property type="nucleotide sequence ID" value="NZ_LJYW01000001.1"/>
</dbReference>
<comment type="caution">
    <text evidence="3">The sequence shown here is derived from an EMBL/GenBank/DDBJ whole genome shotgun (WGS) entry which is preliminary data.</text>
</comment>
<proteinExistence type="predicted"/>
<evidence type="ECO:0000259" key="2">
    <source>
        <dbReference type="PROSITE" id="PS50234"/>
    </source>
</evidence>
<keyword evidence="4" id="KW-1185">Reference proteome</keyword>
<reference evidence="3 4" key="2">
    <citation type="submission" date="2015-10" db="EMBL/GenBank/DDBJ databases">
        <title>Draft Genome Sequence of Prosthecomicrobium hirschii ATCC 27832.</title>
        <authorList>
            <person name="Daniel J."/>
            <person name="Givan S.A."/>
            <person name="Brun Y.V."/>
            <person name="Brown P.J."/>
        </authorList>
    </citation>
    <scope>NUCLEOTIDE SEQUENCE [LARGE SCALE GENOMIC DNA]</scope>
    <source>
        <strain evidence="3 4">16</strain>
    </source>
</reference>
<dbReference type="InterPro" id="IPR036465">
    <property type="entry name" value="vWFA_dom_sf"/>
</dbReference>
<dbReference type="PROSITE" id="PS50234">
    <property type="entry name" value="VWFA"/>
    <property type="match status" value="1"/>
</dbReference>
<evidence type="ECO:0000313" key="4">
    <source>
        <dbReference type="Proteomes" id="UP000048984"/>
    </source>
</evidence>
<dbReference type="AlphaFoldDB" id="A0A0P6VID1"/>
<organism evidence="3 4">
    <name type="scientific">Prosthecodimorpha hirschii</name>
    <dbReference type="NCBI Taxonomy" id="665126"/>
    <lineage>
        <taxon>Bacteria</taxon>
        <taxon>Pseudomonadati</taxon>
        <taxon>Pseudomonadota</taxon>
        <taxon>Alphaproteobacteria</taxon>
        <taxon>Hyphomicrobiales</taxon>
        <taxon>Ancalomicrobiaceae</taxon>
        <taxon>Prosthecodimorpha</taxon>
    </lineage>
</organism>
<evidence type="ECO:0000256" key="1">
    <source>
        <dbReference type="SAM" id="Phobius"/>
    </source>
</evidence>
<sequence length="431" mass="43603">MVHSITHHGRRLAHDRTGAIAPIFGVVASVVMVSAGFAIDYGRAVAARADLQGALDVAALAAAKALSTGTTDTTTLTKLARDMFDANVRTALTAPVAGSDFTLAADAKTKTVTLAVSARMPTAFMGLVAIDQLDIGAQSSSVVDGTKFEIAMMLDATGSMGDKPKGGSVAKLTSLKSAAADFVNTMLPAGGGTKDIVRIGLVPFAASVNAGGYAATVTGGKSAACVTERYDAAGQIDASDASGAVSPVGTAASAACPSLAVRPMTNDAATLLADIAALKASGTTAGHLGTIWARYLLSSKWSDVWTGAAASATGTKGVKKVAILMTDGLYNTSYSPKGKMTQVEPNAVSTGAALAACQAMDKETTVVYTIGFDLSGASGGWAKTLLQDCASTITDPNGKTRKAFYDVADDAALKAAYQDIAAQLLRIRVSS</sequence>
<dbReference type="Pfam" id="PF13400">
    <property type="entry name" value="Tad"/>
    <property type="match status" value="1"/>
</dbReference>
<keyword evidence="1" id="KW-1133">Transmembrane helix</keyword>
<accession>A0A0P6VID1</accession>
<keyword evidence="1" id="KW-0472">Membrane</keyword>
<feature type="domain" description="VWFA" evidence="2">
    <location>
        <begin position="149"/>
        <end position="420"/>
    </location>
</feature>
<dbReference type="Proteomes" id="UP000048984">
    <property type="component" value="Unassembled WGS sequence"/>
</dbReference>
<feature type="transmembrane region" description="Helical" evidence="1">
    <location>
        <begin position="20"/>
        <end position="39"/>
    </location>
</feature>
<keyword evidence="1" id="KW-0812">Transmembrane</keyword>
<dbReference type="STRING" id="665126.ABB55_05955"/>